<dbReference type="SUPFAM" id="SSF54523">
    <property type="entry name" value="Pili subunits"/>
    <property type="match status" value="1"/>
</dbReference>
<name>A0ABV4XI75_9CYAN</name>
<organism evidence="2 3">
    <name type="scientific">Floridaenema aerugineum BLCC-F46</name>
    <dbReference type="NCBI Taxonomy" id="3153654"/>
    <lineage>
        <taxon>Bacteria</taxon>
        <taxon>Bacillati</taxon>
        <taxon>Cyanobacteriota</taxon>
        <taxon>Cyanophyceae</taxon>
        <taxon>Oscillatoriophycideae</taxon>
        <taxon>Aerosakkonematales</taxon>
        <taxon>Aerosakkonemataceae</taxon>
        <taxon>Floridanema</taxon>
        <taxon>Floridanema aerugineum</taxon>
    </lineage>
</organism>
<sequence length="175" mass="19878">MKSQPFRCNGGFTIVELLVVVVTIGILAAIANPTWQVILKRHRLNSAQAEALNIIRQAQHKAKSEKRVWEASFRKSDRTIQWSVHPVNDTETNHRWDNLLGEDADQIEIDQARTTLRQSNETYNIQFQYKGRVNGQLGRITFMSPGANDTAPRRCVFVSTLLGAMRVESDRGCQN</sequence>
<feature type="transmembrane region" description="Helical" evidence="1">
    <location>
        <begin position="12"/>
        <end position="31"/>
    </location>
</feature>
<protein>
    <submittedName>
        <fullName evidence="2">Type IV pilin protein</fullName>
    </submittedName>
</protein>
<evidence type="ECO:0000313" key="2">
    <source>
        <dbReference type="EMBL" id="MFB2881921.1"/>
    </source>
</evidence>
<keyword evidence="1" id="KW-0812">Transmembrane</keyword>
<keyword evidence="1" id="KW-0472">Membrane</keyword>
<dbReference type="InterPro" id="IPR045584">
    <property type="entry name" value="Pilin-like"/>
</dbReference>
<evidence type="ECO:0000256" key="1">
    <source>
        <dbReference type="SAM" id="Phobius"/>
    </source>
</evidence>
<dbReference type="NCBIfam" id="TIGR02532">
    <property type="entry name" value="IV_pilin_GFxxxE"/>
    <property type="match status" value="1"/>
</dbReference>
<accession>A0ABV4XI75</accession>
<dbReference type="RefSeq" id="WP_413274885.1">
    <property type="nucleotide sequence ID" value="NZ_JBHFNQ010000254.1"/>
</dbReference>
<dbReference type="EMBL" id="JBHFNQ010000254">
    <property type="protein sequence ID" value="MFB2881921.1"/>
    <property type="molecule type" value="Genomic_DNA"/>
</dbReference>
<dbReference type="Pfam" id="PF07963">
    <property type="entry name" value="N_methyl"/>
    <property type="match status" value="1"/>
</dbReference>
<proteinExistence type="predicted"/>
<keyword evidence="3" id="KW-1185">Reference proteome</keyword>
<keyword evidence="1" id="KW-1133">Transmembrane helix</keyword>
<dbReference type="InterPro" id="IPR012902">
    <property type="entry name" value="N_methyl_site"/>
</dbReference>
<gene>
    <name evidence="2" type="ORF">ACE1CC_34170</name>
</gene>
<evidence type="ECO:0000313" key="3">
    <source>
        <dbReference type="Proteomes" id="UP001576774"/>
    </source>
</evidence>
<dbReference type="Proteomes" id="UP001576774">
    <property type="component" value="Unassembled WGS sequence"/>
</dbReference>
<dbReference type="Gene3D" id="3.30.700.10">
    <property type="entry name" value="Glycoprotein, Type 4 Pilin"/>
    <property type="match status" value="1"/>
</dbReference>
<reference evidence="2 3" key="1">
    <citation type="submission" date="2024-09" db="EMBL/GenBank/DDBJ databases">
        <title>Floridaenema gen nov. (Aerosakkonemataceae, Aerosakkonematales ord. nov., Cyanobacteria) from benthic tropical and subtropical fresh waters, with the description of four new species.</title>
        <authorList>
            <person name="Moretto J.A."/>
            <person name="Berthold D.E."/>
            <person name="Lefler F.W."/>
            <person name="Huang I.-S."/>
            <person name="Laughinghouse H. IV."/>
        </authorList>
    </citation>
    <scope>NUCLEOTIDE SEQUENCE [LARGE SCALE GENOMIC DNA]</scope>
    <source>
        <strain evidence="2 3">BLCC-F46</strain>
    </source>
</reference>
<comment type="caution">
    <text evidence="2">The sequence shown here is derived from an EMBL/GenBank/DDBJ whole genome shotgun (WGS) entry which is preliminary data.</text>
</comment>